<organism evidence="2 3">
    <name type="scientific">Nitrospirillum amazonense</name>
    <dbReference type="NCBI Taxonomy" id="28077"/>
    <lineage>
        <taxon>Bacteria</taxon>
        <taxon>Pseudomonadati</taxon>
        <taxon>Pseudomonadota</taxon>
        <taxon>Alphaproteobacteria</taxon>
        <taxon>Rhodospirillales</taxon>
        <taxon>Azospirillaceae</taxon>
        <taxon>Nitrospirillum</taxon>
    </lineage>
</organism>
<reference evidence="2 3" key="1">
    <citation type="submission" date="2019-06" db="EMBL/GenBank/DDBJ databases">
        <title>Genomic Encyclopedia of Type Strains, Phase IV (KMG-V): Genome sequencing to study the core and pangenomes of soil and plant-associated prokaryotes.</title>
        <authorList>
            <person name="Whitman W."/>
        </authorList>
    </citation>
    <scope>NUCLEOTIDE SEQUENCE [LARGE SCALE GENOMIC DNA]</scope>
    <source>
        <strain evidence="2 3">BR 11622</strain>
    </source>
</reference>
<gene>
    <name evidence="2" type="ORF">FBZ90_104185</name>
</gene>
<keyword evidence="1" id="KW-0732">Signal</keyword>
<feature type="chain" id="PRO_5022197852" evidence="1">
    <location>
        <begin position="30"/>
        <end position="140"/>
    </location>
</feature>
<dbReference type="Proteomes" id="UP000315751">
    <property type="component" value="Unassembled WGS sequence"/>
</dbReference>
<dbReference type="OrthoDB" id="7363942at2"/>
<evidence type="ECO:0000313" key="3">
    <source>
        <dbReference type="Proteomes" id="UP000315751"/>
    </source>
</evidence>
<comment type="caution">
    <text evidence="2">The sequence shown here is derived from an EMBL/GenBank/DDBJ whole genome shotgun (WGS) entry which is preliminary data.</text>
</comment>
<name>A0A560HBQ2_9PROT</name>
<dbReference type="EMBL" id="VITR01000004">
    <property type="protein sequence ID" value="TWB43797.1"/>
    <property type="molecule type" value="Genomic_DNA"/>
</dbReference>
<evidence type="ECO:0000313" key="2">
    <source>
        <dbReference type="EMBL" id="TWB43797.1"/>
    </source>
</evidence>
<dbReference type="RefSeq" id="WP_145730842.1">
    <property type="nucleotide sequence ID" value="NZ_VITR01000004.1"/>
</dbReference>
<accession>A0A560HBQ2</accession>
<sequence>MTGTKNALGRIASVVAALCALAAAGQAHAGAPVEVEVTRGADDDVTTALAAAVMQAFGNDDGFALSQGRRANSLIVVVQAPTAAARAGIHYKLAFPIRFLSAQGQTLGFTQVTCQENTLNKCANQTVAAAGPAANKLGRH</sequence>
<protein>
    <submittedName>
        <fullName evidence="2">Uncharacterized protein</fullName>
    </submittedName>
</protein>
<evidence type="ECO:0000256" key="1">
    <source>
        <dbReference type="SAM" id="SignalP"/>
    </source>
</evidence>
<proteinExistence type="predicted"/>
<feature type="signal peptide" evidence="1">
    <location>
        <begin position="1"/>
        <end position="29"/>
    </location>
</feature>
<keyword evidence="3" id="KW-1185">Reference proteome</keyword>
<dbReference type="AlphaFoldDB" id="A0A560HBQ2"/>